<protein>
    <submittedName>
        <fullName evidence="2">Glycosyltransferase involved in cell wall bisynthesis</fullName>
    </submittedName>
</protein>
<dbReference type="Pfam" id="PF00534">
    <property type="entry name" value="Glycos_transf_1"/>
    <property type="match status" value="1"/>
</dbReference>
<keyword evidence="2" id="KW-0808">Transferase</keyword>
<gene>
    <name evidence="2" type="ORF">SAMN05421659_104149</name>
</gene>
<evidence type="ECO:0000313" key="3">
    <source>
        <dbReference type="Proteomes" id="UP000199701"/>
    </source>
</evidence>
<accession>A0A1I0P465</accession>
<evidence type="ECO:0000313" key="2">
    <source>
        <dbReference type="EMBL" id="SEW09143.1"/>
    </source>
</evidence>
<dbReference type="OrthoDB" id="9810929at2"/>
<proteinExistence type="predicted"/>
<dbReference type="Gene3D" id="3.40.50.2000">
    <property type="entry name" value="Glycogen Phosphorylase B"/>
    <property type="match status" value="1"/>
</dbReference>
<dbReference type="Proteomes" id="UP000199701">
    <property type="component" value="Unassembled WGS sequence"/>
</dbReference>
<dbReference type="STRING" id="99656.SAMN05421659_104149"/>
<dbReference type="InterPro" id="IPR001296">
    <property type="entry name" value="Glyco_trans_1"/>
</dbReference>
<dbReference type="SUPFAM" id="SSF53756">
    <property type="entry name" value="UDP-Glycosyltransferase/glycogen phosphorylase"/>
    <property type="match status" value="1"/>
</dbReference>
<organism evidence="2 3">
    <name type="scientific">[Clostridium] fimetarium</name>
    <dbReference type="NCBI Taxonomy" id="99656"/>
    <lineage>
        <taxon>Bacteria</taxon>
        <taxon>Bacillati</taxon>
        <taxon>Bacillota</taxon>
        <taxon>Clostridia</taxon>
        <taxon>Lachnospirales</taxon>
        <taxon>Lachnospiraceae</taxon>
    </lineage>
</organism>
<keyword evidence="3" id="KW-1185">Reference proteome</keyword>
<dbReference type="GO" id="GO:0016757">
    <property type="term" value="F:glycosyltransferase activity"/>
    <property type="evidence" value="ECO:0007669"/>
    <property type="project" value="InterPro"/>
</dbReference>
<feature type="domain" description="Glycosyl transferase family 1" evidence="1">
    <location>
        <begin position="338"/>
        <end position="487"/>
    </location>
</feature>
<name>A0A1I0P465_9FIRM</name>
<evidence type="ECO:0000259" key="1">
    <source>
        <dbReference type="Pfam" id="PF00534"/>
    </source>
</evidence>
<reference evidence="2 3" key="1">
    <citation type="submission" date="2016-10" db="EMBL/GenBank/DDBJ databases">
        <authorList>
            <person name="de Groot N.N."/>
        </authorList>
    </citation>
    <scope>NUCLEOTIDE SEQUENCE [LARGE SCALE GENOMIC DNA]</scope>
    <source>
        <strain evidence="2 3">DSM 9179</strain>
    </source>
</reference>
<dbReference type="AlphaFoldDB" id="A0A1I0P465"/>
<sequence>MFNELNNTNNVDIKIIDLNNFKTQHSQDFIIFGAGCAGIAITYFLKNVKKINSYIFCDNNPDKQNDNATVPIYSVKKTLSEENAIYLIGFIDNNMSKLQSAVMCLKDNGVKDDRIILVDMQSSWFDDTCISYTGAYLKTVYRKRNKTEIINKVEKICFLASGFSKDVENKSSGGSIGAICMQKKYLGDKYKDMLVEYPYYQYSTDMDMIFNKYWYIIGTLDAVHTIVKNECNTIYIVNDLFSAFALYILGKKYSFIFHGQGDIVQEWSLWGRKLTDREKAMIHKIEYVTIKDACNVSFPSNGAKWYFEQSLNKVVHYNSGLPLYNTIYDFPEEKKVYNIEKDESKITFLSIGQFTLLKGMDRIPEFIEHYIQYTGKKVRWIVVADGVLKKEVSDRMKQLQENGDIEYINIDYKISHAQIFYLMNISNIYLMLHRVSIFDFSTLEAMYCNKAVILSDIPGNCEYNIEDNIMMINDNIDWDTVCNYIDNYSYHGIENNRIYKQCFSDSMFVQRYNKFMDEFITTVESKS</sequence>
<dbReference type="EMBL" id="FOJI01000004">
    <property type="protein sequence ID" value="SEW09143.1"/>
    <property type="molecule type" value="Genomic_DNA"/>
</dbReference>
<dbReference type="RefSeq" id="WP_092451949.1">
    <property type="nucleotide sequence ID" value="NZ_FOJI01000004.1"/>
</dbReference>